<comment type="caution">
    <text evidence="1">The sequence shown here is derived from an EMBL/GenBank/DDBJ whole genome shotgun (WGS) entry which is preliminary data.</text>
</comment>
<sequence>MKISNILILLIFNGILWSLITSMENEDQKDLNETGSNPKDKNKKSNDEAESSGKTESQNEEPKTKINKNKMKGIFGREIGSKLSNKFKDYYEEKEREIEREIERKKKENARLEFIRRLSEICAVIGI</sequence>
<evidence type="ECO:0000313" key="1">
    <source>
        <dbReference type="EMBL" id="CAK5017789.1"/>
    </source>
</evidence>
<name>A0ACB0XUC2_MELEN</name>
<evidence type="ECO:0000313" key="2">
    <source>
        <dbReference type="Proteomes" id="UP001497535"/>
    </source>
</evidence>
<dbReference type="Proteomes" id="UP001497535">
    <property type="component" value="Unassembled WGS sequence"/>
</dbReference>
<dbReference type="EMBL" id="CAVMJV010000003">
    <property type="protein sequence ID" value="CAK5017789.1"/>
    <property type="molecule type" value="Genomic_DNA"/>
</dbReference>
<proteinExistence type="predicted"/>
<keyword evidence="2" id="KW-1185">Reference proteome</keyword>
<gene>
    <name evidence="1" type="ORF">MENTE1834_LOCUS3626</name>
</gene>
<protein>
    <submittedName>
        <fullName evidence="1">Uncharacterized protein</fullName>
    </submittedName>
</protein>
<reference evidence="1" key="1">
    <citation type="submission" date="2023-11" db="EMBL/GenBank/DDBJ databases">
        <authorList>
            <person name="Poullet M."/>
        </authorList>
    </citation>
    <scope>NUCLEOTIDE SEQUENCE</scope>
    <source>
        <strain evidence="1">E1834</strain>
    </source>
</reference>
<accession>A0ACB0XUC2</accession>
<organism evidence="1 2">
    <name type="scientific">Meloidogyne enterolobii</name>
    <name type="common">Root-knot nematode worm</name>
    <name type="synonym">Meloidogyne mayaguensis</name>
    <dbReference type="NCBI Taxonomy" id="390850"/>
    <lineage>
        <taxon>Eukaryota</taxon>
        <taxon>Metazoa</taxon>
        <taxon>Ecdysozoa</taxon>
        <taxon>Nematoda</taxon>
        <taxon>Chromadorea</taxon>
        <taxon>Rhabditida</taxon>
        <taxon>Tylenchina</taxon>
        <taxon>Tylenchomorpha</taxon>
        <taxon>Tylenchoidea</taxon>
        <taxon>Meloidogynidae</taxon>
        <taxon>Meloidogyninae</taxon>
        <taxon>Meloidogyne</taxon>
    </lineage>
</organism>